<feature type="domain" description="N-acetyltransferase" evidence="1">
    <location>
        <begin position="5"/>
        <end position="114"/>
    </location>
</feature>
<keyword evidence="2" id="KW-0808">Transferase</keyword>
<dbReference type="InterPro" id="IPR016181">
    <property type="entry name" value="Acyl_CoA_acyltransferase"/>
</dbReference>
<dbReference type="GO" id="GO:0016747">
    <property type="term" value="F:acyltransferase activity, transferring groups other than amino-acyl groups"/>
    <property type="evidence" value="ECO:0007669"/>
    <property type="project" value="InterPro"/>
</dbReference>
<dbReference type="OrthoDB" id="329272at2759"/>
<dbReference type="Gene3D" id="3.40.630.30">
    <property type="match status" value="1"/>
</dbReference>
<sequence>MTSTVSYRHITTEEDLQLAFSVREEVFVKEQNCPPESEFDHIDRLPDTDHFLAVDSSTGLPLGTIPSLGRLACLKASRGLGVGKGLVLMAHKRLAERGFAKVVIHAQEDKQGFT</sequence>
<proteinExistence type="predicted"/>
<evidence type="ECO:0000259" key="1">
    <source>
        <dbReference type="PROSITE" id="PS51186"/>
    </source>
</evidence>
<evidence type="ECO:0000313" key="2">
    <source>
        <dbReference type="EMBL" id="ORZ39306.1"/>
    </source>
</evidence>
<dbReference type="Proteomes" id="UP000193411">
    <property type="component" value="Unassembled WGS sequence"/>
</dbReference>
<dbReference type="UniPathway" id="UPA00113">
    <property type="reaction ID" value="UER00529"/>
</dbReference>
<feature type="non-terminal residue" evidence="2">
    <location>
        <position position="114"/>
    </location>
</feature>
<comment type="caution">
    <text evidence="2">The sequence shown here is derived from an EMBL/GenBank/DDBJ whole genome shotgun (WGS) entry which is preliminary data.</text>
</comment>
<dbReference type="AlphaFoldDB" id="A0A1Y2HXI1"/>
<reference evidence="2 3" key="1">
    <citation type="submission" date="2016-07" db="EMBL/GenBank/DDBJ databases">
        <title>Pervasive Adenine N6-methylation of Active Genes in Fungi.</title>
        <authorList>
            <consortium name="DOE Joint Genome Institute"/>
            <person name="Mondo S.J."/>
            <person name="Dannebaum R.O."/>
            <person name="Kuo R.C."/>
            <person name="Labutti K."/>
            <person name="Haridas S."/>
            <person name="Kuo A."/>
            <person name="Salamov A."/>
            <person name="Ahrendt S.R."/>
            <person name="Lipzen A."/>
            <person name="Sullivan W."/>
            <person name="Andreopoulos W.B."/>
            <person name="Clum A."/>
            <person name="Lindquist E."/>
            <person name="Daum C."/>
            <person name="Ramamoorthy G.K."/>
            <person name="Gryganskyi A."/>
            <person name="Culley D."/>
            <person name="Magnuson J.K."/>
            <person name="James T.Y."/>
            <person name="O'Malley M.A."/>
            <person name="Stajich J.E."/>
            <person name="Spatafora J.W."/>
            <person name="Visel A."/>
            <person name="Grigoriev I.V."/>
        </authorList>
    </citation>
    <scope>NUCLEOTIDE SEQUENCE [LARGE SCALE GENOMIC DNA]</scope>
    <source>
        <strain evidence="2 3">PL171</strain>
    </source>
</reference>
<organism evidence="2 3">
    <name type="scientific">Catenaria anguillulae PL171</name>
    <dbReference type="NCBI Taxonomy" id="765915"/>
    <lineage>
        <taxon>Eukaryota</taxon>
        <taxon>Fungi</taxon>
        <taxon>Fungi incertae sedis</taxon>
        <taxon>Blastocladiomycota</taxon>
        <taxon>Blastocladiomycetes</taxon>
        <taxon>Blastocladiales</taxon>
        <taxon>Catenariaceae</taxon>
        <taxon>Catenaria</taxon>
    </lineage>
</organism>
<dbReference type="SUPFAM" id="SSF55729">
    <property type="entry name" value="Acyl-CoA N-acyltransferases (Nat)"/>
    <property type="match status" value="1"/>
</dbReference>
<accession>A0A1Y2HXI1</accession>
<dbReference type="EMBL" id="MCFL01000006">
    <property type="protein sequence ID" value="ORZ39306.1"/>
    <property type="molecule type" value="Genomic_DNA"/>
</dbReference>
<dbReference type="PROSITE" id="PS51186">
    <property type="entry name" value="GNAT"/>
    <property type="match status" value="1"/>
</dbReference>
<keyword evidence="3" id="KW-1185">Reference proteome</keyword>
<gene>
    <name evidence="2" type="ORF">BCR44DRAFT_1427623</name>
</gene>
<dbReference type="GO" id="GO:0006048">
    <property type="term" value="P:UDP-N-acetylglucosamine biosynthetic process"/>
    <property type="evidence" value="ECO:0007669"/>
    <property type="project" value="UniProtKB-UniPathway"/>
</dbReference>
<dbReference type="InterPro" id="IPR000182">
    <property type="entry name" value="GNAT_dom"/>
</dbReference>
<keyword evidence="2" id="KW-0012">Acyltransferase</keyword>
<evidence type="ECO:0000313" key="3">
    <source>
        <dbReference type="Proteomes" id="UP000193411"/>
    </source>
</evidence>
<protein>
    <submittedName>
        <fullName evidence="2">Acyl-CoA N-acyltransferase</fullName>
    </submittedName>
</protein>
<name>A0A1Y2HXI1_9FUNG</name>